<organism evidence="2 3">
    <name type="scientific">Cinara cedri</name>
    <dbReference type="NCBI Taxonomy" id="506608"/>
    <lineage>
        <taxon>Eukaryota</taxon>
        <taxon>Metazoa</taxon>
        <taxon>Ecdysozoa</taxon>
        <taxon>Arthropoda</taxon>
        <taxon>Hexapoda</taxon>
        <taxon>Insecta</taxon>
        <taxon>Pterygota</taxon>
        <taxon>Neoptera</taxon>
        <taxon>Paraneoptera</taxon>
        <taxon>Hemiptera</taxon>
        <taxon>Sternorrhyncha</taxon>
        <taxon>Aphidomorpha</taxon>
        <taxon>Aphidoidea</taxon>
        <taxon>Aphididae</taxon>
        <taxon>Lachninae</taxon>
        <taxon>Cinara</taxon>
    </lineage>
</organism>
<dbReference type="Proteomes" id="UP000325440">
    <property type="component" value="Unassembled WGS sequence"/>
</dbReference>
<dbReference type="OrthoDB" id="6781756at2759"/>
<dbReference type="Pfam" id="PF09588">
    <property type="entry name" value="YqaJ"/>
    <property type="match status" value="1"/>
</dbReference>
<protein>
    <submittedName>
        <fullName evidence="2">Restriction endonuclease type II-like,YqaJ viral recombinase,Exonuclease, phage-type/RecB, C</fullName>
    </submittedName>
</protein>
<accession>A0A5E4N9F0</accession>
<dbReference type="GO" id="GO:0006281">
    <property type="term" value="P:DNA repair"/>
    <property type="evidence" value="ECO:0007669"/>
    <property type="project" value="UniProtKB-ARBA"/>
</dbReference>
<proteinExistence type="predicted"/>
<dbReference type="InterPro" id="IPR011335">
    <property type="entry name" value="Restrct_endonuc-II-like"/>
</dbReference>
<dbReference type="PANTHER" id="PTHR46609:SF8">
    <property type="entry name" value="YQAJ VIRAL RECOMBINASE DOMAIN-CONTAINING PROTEIN"/>
    <property type="match status" value="1"/>
</dbReference>
<reference evidence="2 3" key="1">
    <citation type="submission" date="2019-08" db="EMBL/GenBank/DDBJ databases">
        <authorList>
            <person name="Alioto T."/>
            <person name="Alioto T."/>
            <person name="Gomez Garrido J."/>
        </authorList>
    </citation>
    <scope>NUCLEOTIDE SEQUENCE [LARGE SCALE GENOMIC DNA]</scope>
</reference>
<keyword evidence="2" id="KW-0378">Hydrolase</keyword>
<dbReference type="AlphaFoldDB" id="A0A5E4N9F0"/>
<keyword evidence="2" id="KW-0540">Nuclease</keyword>
<name>A0A5E4N9F0_9HEMI</name>
<evidence type="ECO:0000259" key="1">
    <source>
        <dbReference type="Pfam" id="PF09588"/>
    </source>
</evidence>
<keyword evidence="2" id="KW-0255">Endonuclease</keyword>
<dbReference type="Gene3D" id="3.90.320.10">
    <property type="match status" value="1"/>
</dbReference>
<evidence type="ECO:0000313" key="3">
    <source>
        <dbReference type="Proteomes" id="UP000325440"/>
    </source>
</evidence>
<dbReference type="EMBL" id="CABPRJ010001563">
    <property type="protein sequence ID" value="VVC39032.1"/>
    <property type="molecule type" value="Genomic_DNA"/>
</dbReference>
<dbReference type="InterPro" id="IPR051703">
    <property type="entry name" value="NF-kappa-B_Signaling_Reg"/>
</dbReference>
<gene>
    <name evidence="2" type="ORF">CINCED_3A022666</name>
</gene>
<dbReference type="GO" id="GO:0004519">
    <property type="term" value="F:endonuclease activity"/>
    <property type="evidence" value="ECO:0007669"/>
    <property type="project" value="UniProtKB-KW"/>
</dbReference>
<dbReference type="SUPFAM" id="SSF52980">
    <property type="entry name" value="Restriction endonuclease-like"/>
    <property type="match status" value="1"/>
</dbReference>
<dbReference type="InterPro" id="IPR011604">
    <property type="entry name" value="PDDEXK-like_dom_sf"/>
</dbReference>
<feature type="domain" description="YqaJ viral recombinase" evidence="1">
    <location>
        <begin position="56"/>
        <end position="126"/>
    </location>
</feature>
<dbReference type="InterPro" id="IPR019080">
    <property type="entry name" value="YqaJ_viral_recombinase"/>
</dbReference>
<keyword evidence="3" id="KW-1185">Reference proteome</keyword>
<dbReference type="PANTHER" id="PTHR46609">
    <property type="entry name" value="EXONUCLEASE, PHAGE-TYPE/RECB, C-TERMINAL DOMAIN-CONTAINING PROTEIN"/>
    <property type="match status" value="1"/>
</dbReference>
<keyword evidence="2" id="KW-0269">Exonuclease</keyword>
<sequence length="151" mass="17148">MNNNYFCNGPKESEVNLVSQMENCGLFKDILGARNIVAHHAQSLIYNVNNNAVEGFNSVVAKYGIENEPMAKKDFEKKFDFKIEPAGLFIHTKLNYLAASPDGLIGKDAIVEIKCPQSFVVDKILRDNEFWKNNIEPQCTKLYMESLVREL</sequence>
<dbReference type="GO" id="GO:0004527">
    <property type="term" value="F:exonuclease activity"/>
    <property type="evidence" value="ECO:0007669"/>
    <property type="project" value="UniProtKB-KW"/>
</dbReference>
<evidence type="ECO:0000313" key="2">
    <source>
        <dbReference type="EMBL" id="VVC39032.1"/>
    </source>
</evidence>